<dbReference type="GO" id="GO:0009279">
    <property type="term" value="C:cell outer membrane"/>
    <property type="evidence" value="ECO:0007669"/>
    <property type="project" value="TreeGrafter"/>
</dbReference>
<evidence type="ECO:0000256" key="3">
    <source>
        <dbReference type="HAMAP-Rule" id="MF_02071"/>
    </source>
</evidence>
<dbReference type="Pfam" id="PF03330">
    <property type="entry name" value="DPBB_1"/>
    <property type="match status" value="1"/>
</dbReference>
<comment type="similarity">
    <text evidence="3 4">Belongs to the RlpA family.</text>
</comment>
<evidence type="ECO:0000256" key="5">
    <source>
        <dbReference type="SAM" id="MobiDB-lite"/>
    </source>
</evidence>
<keyword evidence="2 3" id="KW-0961">Cell wall biogenesis/degradation</keyword>
<evidence type="ECO:0000313" key="8">
    <source>
        <dbReference type="Proteomes" id="UP000321750"/>
    </source>
</evidence>
<organism evidence="7 8">
    <name type="scientific">Methylobacterium gnaphalii</name>
    <dbReference type="NCBI Taxonomy" id="1010610"/>
    <lineage>
        <taxon>Bacteria</taxon>
        <taxon>Pseudomonadati</taxon>
        <taxon>Pseudomonadota</taxon>
        <taxon>Alphaproteobacteria</taxon>
        <taxon>Hyphomicrobiales</taxon>
        <taxon>Methylobacteriaceae</taxon>
        <taxon>Methylobacterium</taxon>
    </lineage>
</organism>
<comment type="caution">
    <text evidence="7">The sequence shown here is derived from an EMBL/GenBank/DDBJ whole genome shotgun (WGS) entry which is preliminary data.</text>
</comment>
<feature type="region of interest" description="Disordered" evidence="5">
    <location>
        <begin position="368"/>
        <end position="390"/>
    </location>
</feature>
<accession>A0A512JHS7</accession>
<gene>
    <name evidence="3" type="primary">rlpA</name>
    <name evidence="7" type="ORF">MGN01_13310</name>
</gene>
<feature type="compositionally biased region" description="Basic and acidic residues" evidence="5">
    <location>
        <begin position="264"/>
        <end position="273"/>
    </location>
</feature>
<evidence type="ECO:0000259" key="6">
    <source>
        <dbReference type="Pfam" id="PF03330"/>
    </source>
</evidence>
<dbReference type="HAMAP" id="MF_02071">
    <property type="entry name" value="RlpA"/>
    <property type="match status" value="1"/>
</dbReference>
<sequence>MLSERPRLSAFLEGIERSPIEPGELRMARITTAGSNPALGAMPRAWPVWRLIGVCAVALTTANCAGNNTQKFAGGSSGSDIDPKYGVRASKRLYNEGDVIPKGGGRRFSGKPYVVAGKTYVPRDDARGYVREGLASWYGSAFHGRMTANGEIFDRHSIAAAHPTLPLPSYARVTNLSNGYSMVVRVNDRGPYHAGRVMDLSEEAARALDFHRKGTEHVRVEYIGKASVAGSDDRKLLASLRTDGRPAPIGSGSPVMVADLGPDREEPVHERFSRTTRPTLAYKPAEEDAPEPAPRPQRAAPIVLASAASVAVPAAVQPTAARGAAFKPMPVAGLNPGAHAAPAGRLASAAEPAHGRAPLSLAPPPLRLAGAMREPPAAPSARETGSRAAHAALAAGAPKFGQAKFAEAKVTQAKFAPPALPATKLHVAQAAMPKTGPSPKTGPAPRTAMPADAKNAMARLVASSTKPAAPGPGRRSHLAGVY</sequence>
<evidence type="ECO:0000256" key="4">
    <source>
        <dbReference type="RuleBase" id="RU003495"/>
    </source>
</evidence>
<proteinExistence type="inferred from homology"/>
<comment type="function">
    <text evidence="3">Lytic transglycosylase with a strong preference for naked glycan strands that lack stem peptides.</text>
</comment>
<dbReference type="PANTHER" id="PTHR34183">
    <property type="entry name" value="ENDOLYTIC PEPTIDOGLYCAN TRANSGLYCOSYLASE RLPA"/>
    <property type="match status" value="1"/>
</dbReference>
<protein>
    <recommendedName>
        <fullName evidence="3">Endolytic peptidoglycan transglycosylase RlpA</fullName>
        <ecNumber evidence="3">4.2.2.-</ecNumber>
    </recommendedName>
</protein>
<dbReference type="EC" id="4.2.2.-" evidence="3"/>
<dbReference type="SUPFAM" id="SSF50685">
    <property type="entry name" value="Barwin-like endoglucanases"/>
    <property type="match status" value="1"/>
</dbReference>
<dbReference type="Proteomes" id="UP000321750">
    <property type="component" value="Unassembled WGS sequence"/>
</dbReference>
<dbReference type="InterPro" id="IPR034718">
    <property type="entry name" value="RlpA"/>
</dbReference>
<dbReference type="AlphaFoldDB" id="A0A512JHS7"/>
<dbReference type="GO" id="GO:0071555">
    <property type="term" value="P:cell wall organization"/>
    <property type="evidence" value="ECO:0007669"/>
    <property type="project" value="UniProtKB-KW"/>
</dbReference>
<evidence type="ECO:0000256" key="1">
    <source>
        <dbReference type="ARBA" id="ARBA00023239"/>
    </source>
</evidence>
<feature type="region of interest" description="Disordered" evidence="5">
    <location>
        <begin position="463"/>
        <end position="482"/>
    </location>
</feature>
<feature type="region of interest" description="Disordered" evidence="5">
    <location>
        <begin position="264"/>
        <end position="296"/>
    </location>
</feature>
<dbReference type="InterPro" id="IPR009009">
    <property type="entry name" value="RlpA-like_DPBB"/>
</dbReference>
<dbReference type="InterPro" id="IPR036908">
    <property type="entry name" value="RlpA-like_sf"/>
</dbReference>
<feature type="domain" description="RlpA-like protein double-psi beta-barrel" evidence="6">
    <location>
        <begin position="132"/>
        <end position="219"/>
    </location>
</feature>
<dbReference type="GO" id="GO:0008932">
    <property type="term" value="F:lytic endotransglycosylase activity"/>
    <property type="evidence" value="ECO:0007669"/>
    <property type="project" value="UniProtKB-UniRule"/>
</dbReference>
<evidence type="ECO:0000313" key="7">
    <source>
        <dbReference type="EMBL" id="GEP09486.1"/>
    </source>
</evidence>
<evidence type="ECO:0000256" key="2">
    <source>
        <dbReference type="ARBA" id="ARBA00023316"/>
    </source>
</evidence>
<reference evidence="7 8" key="1">
    <citation type="submission" date="2019-07" db="EMBL/GenBank/DDBJ databases">
        <title>Whole genome shotgun sequence of Methylobacterium gnaphalii NBRC 107716.</title>
        <authorList>
            <person name="Hosoyama A."/>
            <person name="Uohara A."/>
            <person name="Ohji S."/>
            <person name="Ichikawa N."/>
        </authorList>
    </citation>
    <scope>NUCLEOTIDE SEQUENCE [LARGE SCALE GENOMIC DNA]</scope>
    <source>
        <strain evidence="7 8">NBRC 107716</strain>
    </source>
</reference>
<dbReference type="NCBIfam" id="TIGR00413">
    <property type="entry name" value="rlpA"/>
    <property type="match status" value="1"/>
</dbReference>
<keyword evidence="8" id="KW-1185">Reference proteome</keyword>
<dbReference type="GO" id="GO:0000270">
    <property type="term" value="P:peptidoglycan metabolic process"/>
    <property type="evidence" value="ECO:0007669"/>
    <property type="project" value="UniProtKB-UniRule"/>
</dbReference>
<dbReference type="InterPro" id="IPR012997">
    <property type="entry name" value="RplA"/>
</dbReference>
<keyword evidence="1 3" id="KW-0456">Lyase</keyword>
<dbReference type="Gene3D" id="2.40.40.10">
    <property type="entry name" value="RlpA-like domain"/>
    <property type="match status" value="1"/>
</dbReference>
<dbReference type="PANTHER" id="PTHR34183:SF1">
    <property type="entry name" value="ENDOLYTIC PEPTIDOGLYCAN TRANSGLYCOSYLASE RLPA"/>
    <property type="match status" value="1"/>
</dbReference>
<dbReference type="CDD" id="cd22268">
    <property type="entry name" value="DPBB_RlpA-like"/>
    <property type="match status" value="1"/>
</dbReference>
<dbReference type="OrthoDB" id="9779128at2"/>
<dbReference type="EMBL" id="BJZV01000005">
    <property type="protein sequence ID" value="GEP09486.1"/>
    <property type="molecule type" value="Genomic_DNA"/>
</dbReference>
<name>A0A512JHS7_9HYPH</name>